<gene>
    <name evidence="2" type="ORF">ENM28_04845</name>
</gene>
<dbReference type="EMBL" id="DRXE01000185">
    <property type="protein sequence ID" value="HHM68030.1"/>
    <property type="molecule type" value="Genomic_DNA"/>
</dbReference>
<feature type="signal peptide" evidence="1">
    <location>
        <begin position="1"/>
        <end position="19"/>
    </location>
</feature>
<evidence type="ECO:0000256" key="1">
    <source>
        <dbReference type="SAM" id="SignalP"/>
    </source>
</evidence>
<accession>A0A7C5VGK1</accession>
<organism evidence="2">
    <name type="scientific">Thermus caliditerrae</name>
    <dbReference type="NCBI Taxonomy" id="1330700"/>
    <lineage>
        <taxon>Bacteria</taxon>
        <taxon>Thermotogati</taxon>
        <taxon>Deinococcota</taxon>
        <taxon>Deinococci</taxon>
        <taxon>Thermales</taxon>
        <taxon>Thermaceae</taxon>
        <taxon>Thermus</taxon>
    </lineage>
</organism>
<proteinExistence type="predicted"/>
<sequence>MRRFSFLLAGVLALGAVLAQTPPNLPMPTGSVQPKVYEVRPEQMADFMRPIRTAVVFGPDLPFPLELTRGMTLEVIAGKDLPPKWVDEAKRRGARVRVYLLPGTIARGSFFVAGDRYLFTPSERGWRVVESPEVALIVKAYLAQAMRVAAEMGVVR</sequence>
<name>A0A7C5VGK1_9DEIN</name>
<comment type="caution">
    <text evidence="2">The sequence shown here is derived from an EMBL/GenBank/DDBJ whole genome shotgun (WGS) entry which is preliminary data.</text>
</comment>
<evidence type="ECO:0000313" key="2">
    <source>
        <dbReference type="EMBL" id="HHM68030.1"/>
    </source>
</evidence>
<protein>
    <submittedName>
        <fullName evidence="2">Uncharacterized protein</fullName>
    </submittedName>
</protein>
<dbReference type="AlphaFoldDB" id="A0A7C5VGK1"/>
<reference evidence="2" key="1">
    <citation type="journal article" date="2020" name="mSystems">
        <title>Genome- and Community-Level Interaction Insights into Carbon Utilization and Element Cycling Functions of Hydrothermarchaeota in Hydrothermal Sediment.</title>
        <authorList>
            <person name="Zhou Z."/>
            <person name="Liu Y."/>
            <person name="Xu W."/>
            <person name="Pan J."/>
            <person name="Luo Z.H."/>
            <person name="Li M."/>
        </authorList>
    </citation>
    <scope>NUCLEOTIDE SEQUENCE [LARGE SCALE GENOMIC DNA]</scope>
    <source>
        <strain evidence="2">SpSt-1071</strain>
    </source>
</reference>
<keyword evidence="1" id="KW-0732">Signal</keyword>
<feature type="chain" id="PRO_5027915063" evidence="1">
    <location>
        <begin position="20"/>
        <end position="156"/>
    </location>
</feature>